<proteinExistence type="inferred from homology"/>
<gene>
    <name evidence="6" type="primary">SHY1</name>
    <name evidence="6" type="ORF">H4R20_001152</name>
</gene>
<evidence type="ECO:0000313" key="6">
    <source>
        <dbReference type="EMBL" id="KAJ2807751.1"/>
    </source>
</evidence>
<keyword evidence="4 5" id="KW-0472">Membrane</keyword>
<dbReference type="PANTHER" id="PTHR23427">
    <property type="entry name" value="SURFEIT LOCUS PROTEIN"/>
    <property type="match status" value="1"/>
</dbReference>
<evidence type="ECO:0000256" key="1">
    <source>
        <dbReference type="ARBA" id="ARBA00004370"/>
    </source>
</evidence>
<reference evidence="6" key="1">
    <citation type="submission" date="2022-07" db="EMBL/GenBank/DDBJ databases">
        <title>Phylogenomic reconstructions and comparative analyses of Kickxellomycotina fungi.</title>
        <authorList>
            <person name="Reynolds N.K."/>
            <person name="Stajich J.E."/>
            <person name="Barry K."/>
            <person name="Grigoriev I.V."/>
            <person name="Crous P."/>
            <person name="Smith M.E."/>
        </authorList>
    </citation>
    <scope>NUCLEOTIDE SEQUENCE</scope>
    <source>
        <strain evidence="6">NRRL 1565</strain>
    </source>
</reference>
<dbReference type="InterPro" id="IPR002994">
    <property type="entry name" value="Surf1/Shy1"/>
</dbReference>
<keyword evidence="3 5" id="KW-1133">Transmembrane helix</keyword>
<name>A0A9W8HZQ4_9FUNG</name>
<comment type="caution">
    <text evidence="6">The sequence shown here is derived from an EMBL/GenBank/DDBJ whole genome shotgun (WGS) entry which is preliminary data.</text>
</comment>
<dbReference type="PROSITE" id="PS50895">
    <property type="entry name" value="SURF1"/>
    <property type="match status" value="1"/>
</dbReference>
<sequence length="309" mass="35306">MIRLSNTFQLAFGRAAFSRHGIAVCRIRRPIAAPVQTRAYAQRLDADDSVLEKEWKRRLYSWKTIGLFSIPLIAFGLGTWQLFRLRWKLALLDDVNDRMHRRPIALPLRVTAEEIGRNEYRRVLVHGVFDHSAEMLVGPRAYEGEPGFIVVTPLVREDGSRVLVNRGWIRRELKDPKTRPNSQDADAVTLVAFVRRAPRSNAFTPKSDPSSNEWYSIDLELMAQRTNSQEVLLDAIQLDSASSVVDDAKRGIPLGTPMEIDIRNNHLQYLITWYVLGVLTTGMLVYNIRRPLTAAARVKRMRDRAGSFL</sequence>
<dbReference type="CDD" id="cd06662">
    <property type="entry name" value="SURF1"/>
    <property type="match status" value="1"/>
</dbReference>
<dbReference type="AlphaFoldDB" id="A0A9W8HZQ4"/>
<comment type="subcellular location">
    <subcellularLocation>
        <location evidence="1">Membrane</location>
    </subcellularLocation>
    <subcellularLocation>
        <location evidence="5">Mitochondrion inner membrane</location>
        <topology evidence="5">Multi-pass membrane protein</topology>
    </subcellularLocation>
</comment>
<dbReference type="PANTHER" id="PTHR23427:SF2">
    <property type="entry name" value="SURFEIT LOCUS PROTEIN 1"/>
    <property type="match status" value="1"/>
</dbReference>
<dbReference type="Pfam" id="PF02104">
    <property type="entry name" value="SURF1"/>
    <property type="match status" value="1"/>
</dbReference>
<keyword evidence="5" id="KW-0496">Mitochondrion</keyword>
<comment type="function">
    <text evidence="5">Probably involved in the biogenesis of the COX complex.</text>
</comment>
<dbReference type="OrthoDB" id="10040024at2759"/>
<feature type="transmembrane region" description="Helical" evidence="5">
    <location>
        <begin position="65"/>
        <end position="83"/>
    </location>
</feature>
<dbReference type="GO" id="GO:0005743">
    <property type="term" value="C:mitochondrial inner membrane"/>
    <property type="evidence" value="ECO:0007669"/>
    <property type="project" value="UniProtKB-SubCell"/>
</dbReference>
<dbReference type="GO" id="GO:0033617">
    <property type="term" value="P:mitochondrial respiratory chain complex IV assembly"/>
    <property type="evidence" value="ECO:0007669"/>
    <property type="project" value="TreeGrafter"/>
</dbReference>
<evidence type="ECO:0000256" key="4">
    <source>
        <dbReference type="ARBA" id="ARBA00023136"/>
    </source>
</evidence>
<comment type="similarity">
    <text evidence="5">Belongs to the SURF1 family.</text>
</comment>
<evidence type="ECO:0000256" key="5">
    <source>
        <dbReference type="RuleBase" id="RU363076"/>
    </source>
</evidence>
<keyword evidence="5" id="KW-0999">Mitochondrion inner membrane</keyword>
<feature type="transmembrane region" description="Helical" evidence="5">
    <location>
        <begin position="267"/>
        <end position="288"/>
    </location>
</feature>
<dbReference type="Proteomes" id="UP001140094">
    <property type="component" value="Unassembled WGS sequence"/>
</dbReference>
<evidence type="ECO:0000256" key="3">
    <source>
        <dbReference type="ARBA" id="ARBA00022989"/>
    </source>
</evidence>
<accession>A0A9W8HZQ4</accession>
<evidence type="ECO:0000256" key="2">
    <source>
        <dbReference type="ARBA" id="ARBA00022692"/>
    </source>
</evidence>
<dbReference type="EMBL" id="JANBUO010000088">
    <property type="protein sequence ID" value="KAJ2807751.1"/>
    <property type="molecule type" value="Genomic_DNA"/>
</dbReference>
<protein>
    <recommendedName>
        <fullName evidence="5">SURF1-like protein</fullName>
    </recommendedName>
</protein>
<dbReference type="InterPro" id="IPR045214">
    <property type="entry name" value="Surf1/Surf4"/>
</dbReference>
<keyword evidence="2 5" id="KW-0812">Transmembrane</keyword>
<keyword evidence="7" id="KW-1185">Reference proteome</keyword>
<evidence type="ECO:0000313" key="7">
    <source>
        <dbReference type="Proteomes" id="UP001140094"/>
    </source>
</evidence>
<organism evidence="6 7">
    <name type="scientific">Coemansia guatemalensis</name>
    <dbReference type="NCBI Taxonomy" id="2761395"/>
    <lineage>
        <taxon>Eukaryota</taxon>
        <taxon>Fungi</taxon>
        <taxon>Fungi incertae sedis</taxon>
        <taxon>Zoopagomycota</taxon>
        <taxon>Kickxellomycotina</taxon>
        <taxon>Kickxellomycetes</taxon>
        <taxon>Kickxellales</taxon>
        <taxon>Kickxellaceae</taxon>
        <taxon>Coemansia</taxon>
    </lineage>
</organism>